<evidence type="ECO:0000313" key="1">
    <source>
        <dbReference type="EMBL" id="SBP87767.1"/>
    </source>
</evidence>
<dbReference type="EMBL" id="FLMQ01000055">
    <property type="protein sequence ID" value="SBP87767.1"/>
    <property type="molecule type" value="Genomic_DNA"/>
</dbReference>
<reference evidence="1 2" key="1">
    <citation type="submission" date="2016-06" db="EMBL/GenBank/DDBJ databases">
        <authorList>
            <person name="Kjaerup R.B."/>
            <person name="Dalgaard T.S."/>
            <person name="Juul-Madsen H.R."/>
        </authorList>
    </citation>
    <scope>NUCLEOTIDE SEQUENCE [LARGE SCALE GENOMIC DNA]</scope>
    <source>
        <strain evidence="1 2">DSM 16361</strain>
    </source>
</reference>
<accession>A0A238D3A6</accession>
<evidence type="ECO:0000313" key="2">
    <source>
        <dbReference type="Proteomes" id="UP000214566"/>
    </source>
</evidence>
<organism evidence="1 2">
    <name type="scientific">Thiomonas delicata</name>
    <name type="common">Thiomonas cuprina</name>
    <dbReference type="NCBI Taxonomy" id="364030"/>
    <lineage>
        <taxon>Bacteria</taxon>
        <taxon>Pseudomonadati</taxon>
        <taxon>Pseudomonadota</taxon>
        <taxon>Betaproteobacteria</taxon>
        <taxon>Burkholderiales</taxon>
        <taxon>Thiomonas</taxon>
    </lineage>
</organism>
<gene>
    <name evidence="1" type="ORF">THIARS_60480</name>
</gene>
<dbReference type="AlphaFoldDB" id="A0A238D3A6"/>
<name>A0A238D3A6_THIDL</name>
<sequence length="315" mass="35231">MAGIPLLAFLATAEAVPLDLSGYAGDSGAISIQFHGDTVDPYFALQALLLAQQNGLSIAAYSTKWADWLLARQKPDATFDRFCRNGPVWAPCKTADADDSLLALWLKFLRTMPAELKRNPAWRHSEKVSQLALSRLVDPSRGIYLVSPVYQHGLFMDNLEVWSGKPNRAAAENAAHPSLAESIDKTFWDSKTKRFLVSTQPGQERVKPAFYPDAVAQIYPLLENYPLIPGGAHAWYAQWIKQYRGLWLRQVHTDFAWGLVALVAWKQGDVGSARCWLRTTLPFRHTAHWTVTDEVVVQILNAHHVAPANKKENCT</sequence>
<protein>
    <recommendedName>
        <fullName evidence="3">Cellulase</fullName>
    </recommendedName>
</protein>
<keyword evidence="2" id="KW-1185">Reference proteome</keyword>
<dbReference type="Proteomes" id="UP000214566">
    <property type="component" value="Unassembled WGS sequence"/>
</dbReference>
<proteinExistence type="predicted"/>
<evidence type="ECO:0008006" key="3">
    <source>
        <dbReference type="Google" id="ProtNLM"/>
    </source>
</evidence>